<evidence type="ECO:0000313" key="2">
    <source>
        <dbReference type="Proteomes" id="UP000245431"/>
    </source>
</evidence>
<gene>
    <name evidence="1" type="ORF">PVE_R2G0542</name>
</gene>
<name>A0A1D3K8D3_PSEVE</name>
<evidence type="ECO:0000313" key="1">
    <source>
        <dbReference type="EMBL" id="SBW84568.1"/>
    </source>
</evidence>
<accession>A0A1D3K8D3</accession>
<dbReference type="Proteomes" id="UP000245431">
    <property type="component" value="Chromosome PVE_r2"/>
</dbReference>
<reference evidence="2" key="1">
    <citation type="submission" date="2016-07" db="EMBL/GenBank/DDBJ databases">
        <authorList>
            <person name="Florea S."/>
            <person name="Webb J.S."/>
            <person name="Jaromczyk J."/>
            <person name="Schardl C.L."/>
        </authorList>
    </citation>
    <scope>NUCLEOTIDE SEQUENCE [LARGE SCALE GENOMIC DNA]</scope>
    <source>
        <strain evidence="2">1YdBTEX2</strain>
    </source>
</reference>
<organism evidence="1 2">
    <name type="scientific">Pseudomonas veronii 1YdBTEX2</name>
    <dbReference type="NCBI Taxonomy" id="1295141"/>
    <lineage>
        <taxon>Bacteria</taxon>
        <taxon>Pseudomonadati</taxon>
        <taxon>Pseudomonadota</taxon>
        <taxon>Gammaproteobacteria</taxon>
        <taxon>Pseudomonadales</taxon>
        <taxon>Pseudomonadaceae</taxon>
        <taxon>Pseudomonas</taxon>
    </lineage>
</organism>
<dbReference type="EMBL" id="LT599584">
    <property type="protein sequence ID" value="SBW84568.1"/>
    <property type="molecule type" value="Genomic_DNA"/>
</dbReference>
<sequence>MTIQSLTQTPNPLNVAGVVVSTAPLFKQFCCAVCEDTGLVATEHQNEAGEYLNGRCWKSCEAGNSVVWSSDQEQWVKPSEQVRFTLRKNEGSTKKPWIVEDTHADPAEDARIYHFASKLKAERFKADMEAEYGSKTLAD</sequence>
<protein>
    <submittedName>
        <fullName evidence="1">Uncharacterized protein</fullName>
    </submittedName>
</protein>
<proteinExistence type="predicted"/>
<dbReference type="AlphaFoldDB" id="A0A1D3K8D3"/>